<keyword evidence="2" id="KW-1185">Reference proteome</keyword>
<evidence type="ECO:0000313" key="2">
    <source>
        <dbReference type="Proteomes" id="UP000314294"/>
    </source>
</evidence>
<comment type="caution">
    <text evidence="1">The sequence shown here is derived from an EMBL/GenBank/DDBJ whole genome shotgun (WGS) entry which is preliminary data.</text>
</comment>
<organism evidence="1 2">
    <name type="scientific">Liparis tanakae</name>
    <name type="common">Tanaka's snailfish</name>
    <dbReference type="NCBI Taxonomy" id="230148"/>
    <lineage>
        <taxon>Eukaryota</taxon>
        <taxon>Metazoa</taxon>
        <taxon>Chordata</taxon>
        <taxon>Craniata</taxon>
        <taxon>Vertebrata</taxon>
        <taxon>Euteleostomi</taxon>
        <taxon>Actinopterygii</taxon>
        <taxon>Neopterygii</taxon>
        <taxon>Teleostei</taxon>
        <taxon>Neoteleostei</taxon>
        <taxon>Acanthomorphata</taxon>
        <taxon>Eupercaria</taxon>
        <taxon>Perciformes</taxon>
        <taxon>Cottioidei</taxon>
        <taxon>Cottales</taxon>
        <taxon>Liparidae</taxon>
        <taxon>Liparis</taxon>
    </lineage>
</organism>
<proteinExistence type="predicted"/>
<protein>
    <submittedName>
        <fullName evidence="1">Uncharacterized protein</fullName>
    </submittedName>
</protein>
<gene>
    <name evidence="1" type="ORF">EYF80_046801</name>
</gene>
<sequence length="177" mass="19597">MKLMKTGGDGERTAQMSSIQNVALQVGQGTLLDNQVSGLCWSWRLANHRPRQDRHHMGLQKHCWHSDSLPAPMNTQQKSSLMVWWITTLGEFLMGALSLSLSSAYSVEMSLETEGQTHVICCGFLGARDHTERRMHKHLISKGLTAGLMLSTLRVKICAGEARSGLSWCCLDSVTVT</sequence>
<reference evidence="1 2" key="1">
    <citation type="submission" date="2019-03" db="EMBL/GenBank/DDBJ databases">
        <title>First draft genome of Liparis tanakae, snailfish: a comprehensive survey of snailfish specific genes.</title>
        <authorList>
            <person name="Kim W."/>
            <person name="Song I."/>
            <person name="Jeong J.-H."/>
            <person name="Kim D."/>
            <person name="Kim S."/>
            <person name="Ryu S."/>
            <person name="Song J.Y."/>
            <person name="Lee S.K."/>
        </authorList>
    </citation>
    <scope>NUCLEOTIDE SEQUENCE [LARGE SCALE GENOMIC DNA]</scope>
    <source>
        <tissue evidence="1">Muscle</tissue>
    </source>
</reference>
<evidence type="ECO:0000313" key="1">
    <source>
        <dbReference type="EMBL" id="TNN43004.1"/>
    </source>
</evidence>
<name>A0A4Z2FQL1_9TELE</name>
<dbReference type="Proteomes" id="UP000314294">
    <property type="component" value="Unassembled WGS sequence"/>
</dbReference>
<dbReference type="AlphaFoldDB" id="A0A4Z2FQL1"/>
<accession>A0A4Z2FQL1</accession>
<dbReference type="EMBL" id="SRLO01000997">
    <property type="protein sequence ID" value="TNN43004.1"/>
    <property type="molecule type" value="Genomic_DNA"/>
</dbReference>